<dbReference type="PANTHER" id="PTHR11864:SF0">
    <property type="entry name" value="PRP40 PRE-MRNA PROCESSING FACTOR 40 HOMOLOG A (YEAST)"/>
    <property type="match status" value="1"/>
</dbReference>
<dbReference type="InterPro" id="IPR002713">
    <property type="entry name" value="FF_domain"/>
</dbReference>
<dbReference type="GO" id="GO:0045292">
    <property type="term" value="P:mRNA cis splicing, via spliceosome"/>
    <property type="evidence" value="ECO:0007669"/>
    <property type="project" value="InterPro"/>
</dbReference>
<name>A0A183JBE0_9BILA</name>
<dbReference type="SUPFAM" id="SSF81698">
    <property type="entry name" value="FF domain"/>
    <property type="match status" value="2"/>
</dbReference>
<feature type="domain" description="FF" evidence="2">
    <location>
        <begin position="27"/>
        <end position="82"/>
    </location>
</feature>
<dbReference type="GO" id="GO:0003723">
    <property type="term" value="F:RNA binding"/>
    <property type="evidence" value="ECO:0007669"/>
    <property type="project" value="TreeGrafter"/>
</dbReference>
<dbReference type="WBParaSite" id="SBAD_0001360501-mRNA-1">
    <property type="protein sequence ID" value="SBAD_0001360501-mRNA-1"/>
    <property type="gene ID" value="SBAD_0001360501"/>
</dbReference>
<dbReference type="AlphaFoldDB" id="A0A183JBE0"/>
<reference evidence="3" key="1">
    <citation type="submission" date="2016-06" db="UniProtKB">
        <authorList>
            <consortium name="WormBaseParasite"/>
        </authorList>
    </citation>
    <scope>IDENTIFICATION</scope>
</reference>
<dbReference type="InterPro" id="IPR039726">
    <property type="entry name" value="Prp40-like"/>
</dbReference>
<feature type="coiled-coil region" evidence="1">
    <location>
        <begin position="18"/>
        <end position="48"/>
    </location>
</feature>
<dbReference type="GO" id="GO:0071004">
    <property type="term" value="C:U2-type prespliceosome"/>
    <property type="evidence" value="ECO:0007669"/>
    <property type="project" value="TreeGrafter"/>
</dbReference>
<sequence length="145" mass="17323">LITVTKLLRHLKGSIVSSHFLEEQRKRLKKAKEELEKWLQQNDKVTSLTRYRKADQMFKDEKAWTSVPDIDRREIFKDVIFFLEKKEKEEARVMRKRNIKSFADILDGVPQIIYSTTWEEARMILSENPAFRSDKDLQSKAHDQL</sequence>
<evidence type="ECO:0000256" key="1">
    <source>
        <dbReference type="SAM" id="Coils"/>
    </source>
</evidence>
<organism evidence="3">
    <name type="scientific">Soboliphyme baturini</name>
    <dbReference type="NCBI Taxonomy" id="241478"/>
    <lineage>
        <taxon>Eukaryota</taxon>
        <taxon>Metazoa</taxon>
        <taxon>Ecdysozoa</taxon>
        <taxon>Nematoda</taxon>
        <taxon>Enoplea</taxon>
        <taxon>Dorylaimia</taxon>
        <taxon>Dioctophymatida</taxon>
        <taxon>Dioctophymatoidea</taxon>
        <taxon>Soboliphymatidae</taxon>
        <taxon>Soboliphyme</taxon>
    </lineage>
</organism>
<accession>A0A183JBE0</accession>
<dbReference type="Gene3D" id="1.10.10.440">
    <property type="entry name" value="FF domain"/>
    <property type="match status" value="2"/>
</dbReference>
<evidence type="ECO:0000259" key="2">
    <source>
        <dbReference type="PROSITE" id="PS51676"/>
    </source>
</evidence>
<proteinExistence type="predicted"/>
<dbReference type="InterPro" id="IPR036517">
    <property type="entry name" value="FF_domain_sf"/>
</dbReference>
<dbReference type="PROSITE" id="PS51676">
    <property type="entry name" value="FF"/>
    <property type="match status" value="1"/>
</dbReference>
<keyword evidence="1" id="KW-0175">Coiled coil</keyword>
<protein>
    <submittedName>
        <fullName evidence="3">FF domain-containing protein</fullName>
    </submittedName>
</protein>
<dbReference type="PANTHER" id="PTHR11864">
    <property type="entry name" value="PRE-MRNA-PROCESSING PROTEIN PRP40"/>
    <property type="match status" value="1"/>
</dbReference>
<evidence type="ECO:0000313" key="3">
    <source>
        <dbReference type="WBParaSite" id="SBAD_0001360501-mRNA-1"/>
    </source>
</evidence>
<dbReference type="GO" id="GO:0005685">
    <property type="term" value="C:U1 snRNP"/>
    <property type="evidence" value="ECO:0007669"/>
    <property type="project" value="TreeGrafter"/>
</dbReference>